<proteinExistence type="predicted"/>
<dbReference type="GO" id="GO:0003824">
    <property type="term" value="F:catalytic activity"/>
    <property type="evidence" value="ECO:0007669"/>
    <property type="project" value="InterPro"/>
</dbReference>
<keyword evidence="3" id="KW-1185">Reference proteome</keyword>
<feature type="domain" description="Endonuclease/exonuclease/phosphatase" evidence="1">
    <location>
        <begin position="10"/>
        <end position="123"/>
    </location>
</feature>
<sequence>MYPEHSRPLSILNFYNPPKEYTLFKPLIHFSSRLYRDCDFIIGGDFNAPHVIWGYPRTLRPGRILNDTLNGAQMTVYNKPPFHYSRGYKHQQSTMPDLTAGRGVRDVTWNVTDERLLSDHYIIQITIPTCIRSPKRKISLTNWKIFRDIRDTSQRMVISRTGLKHSNRPTNKPHRNVSLQPHQTTQTLILSVSGRGENDSCAPFATQPNNSRLAERVAELTEHIKEHCATLAKDQWKGNL</sequence>
<evidence type="ECO:0000313" key="2">
    <source>
        <dbReference type="EMBL" id="KAH9377728.1"/>
    </source>
</evidence>
<dbReference type="Pfam" id="PF14529">
    <property type="entry name" value="Exo_endo_phos_2"/>
    <property type="match status" value="1"/>
</dbReference>
<gene>
    <name evidence="2" type="ORF">HPB48_015878</name>
</gene>
<dbReference type="VEuPathDB" id="VectorBase:HLOH_042850"/>
<dbReference type="EMBL" id="JABSTR010000008">
    <property type="protein sequence ID" value="KAH9377728.1"/>
    <property type="molecule type" value="Genomic_DNA"/>
</dbReference>
<organism evidence="2 3">
    <name type="scientific">Haemaphysalis longicornis</name>
    <name type="common">Bush tick</name>
    <dbReference type="NCBI Taxonomy" id="44386"/>
    <lineage>
        <taxon>Eukaryota</taxon>
        <taxon>Metazoa</taxon>
        <taxon>Ecdysozoa</taxon>
        <taxon>Arthropoda</taxon>
        <taxon>Chelicerata</taxon>
        <taxon>Arachnida</taxon>
        <taxon>Acari</taxon>
        <taxon>Parasitiformes</taxon>
        <taxon>Ixodida</taxon>
        <taxon>Ixodoidea</taxon>
        <taxon>Ixodidae</taxon>
        <taxon>Haemaphysalinae</taxon>
        <taxon>Haemaphysalis</taxon>
    </lineage>
</organism>
<comment type="caution">
    <text evidence="2">The sequence shown here is derived from an EMBL/GenBank/DDBJ whole genome shotgun (WGS) entry which is preliminary data.</text>
</comment>
<dbReference type="InterPro" id="IPR005135">
    <property type="entry name" value="Endo/exonuclease/phosphatase"/>
</dbReference>
<evidence type="ECO:0000313" key="3">
    <source>
        <dbReference type="Proteomes" id="UP000821853"/>
    </source>
</evidence>
<dbReference type="AlphaFoldDB" id="A0A9J6GSL3"/>
<reference evidence="2 3" key="1">
    <citation type="journal article" date="2020" name="Cell">
        <title>Large-Scale Comparative Analyses of Tick Genomes Elucidate Their Genetic Diversity and Vector Capacities.</title>
        <authorList>
            <consortium name="Tick Genome and Microbiome Consortium (TIGMIC)"/>
            <person name="Jia N."/>
            <person name="Wang J."/>
            <person name="Shi W."/>
            <person name="Du L."/>
            <person name="Sun Y."/>
            <person name="Zhan W."/>
            <person name="Jiang J.F."/>
            <person name="Wang Q."/>
            <person name="Zhang B."/>
            <person name="Ji P."/>
            <person name="Bell-Sakyi L."/>
            <person name="Cui X.M."/>
            <person name="Yuan T.T."/>
            <person name="Jiang B.G."/>
            <person name="Yang W.F."/>
            <person name="Lam T.T."/>
            <person name="Chang Q.C."/>
            <person name="Ding S.J."/>
            <person name="Wang X.J."/>
            <person name="Zhu J.G."/>
            <person name="Ruan X.D."/>
            <person name="Zhao L."/>
            <person name="Wei J.T."/>
            <person name="Ye R.Z."/>
            <person name="Que T.C."/>
            <person name="Du C.H."/>
            <person name="Zhou Y.H."/>
            <person name="Cheng J.X."/>
            <person name="Dai P.F."/>
            <person name="Guo W.B."/>
            <person name="Han X.H."/>
            <person name="Huang E.J."/>
            <person name="Li L.F."/>
            <person name="Wei W."/>
            <person name="Gao Y.C."/>
            <person name="Liu J.Z."/>
            <person name="Shao H.Z."/>
            <person name="Wang X."/>
            <person name="Wang C.C."/>
            <person name="Yang T.C."/>
            <person name="Huo Q.B."/>
            <person name="Li W."/>
            <person name="Chen H.Y."/>
            <person name="Chen S.E."/>
            <person name="Zhou L.G."/>
            <person name="Ni X.B."/>
            <person name="Tian J.H."/>
            <person name="Sheng Y."/>
            <person name="Liu T."/>
            <person name="Pan Y.S."/>
            <person name="Xia L.Y."/>
            <person name="Li J."/>
            <person name="Zhao F."/>
            <person name="Cao W.C."/>
        </authorList>
    </citation>
    <scope>NUCLEOTIDE SEQUENCE [LARGE SCALE GENOMIC DNA]</scope>
    <source>
        <strain evidence="2">HaeL-2018</strain>
    </source>
</reference>
<dbReference type="SUPFAM" id="SSF56219">
    <property type="entry name" value="DNase I-like"/>
    <property type="match status" value="1"/>
</dbReference>
<name>A0A9J6GSL3_HAELO</name>
<protein>
    <recommendedName>
        <fullName evidence="1">Endonuclease/exonuclease/phosphatase domain-containing protein</fullName>
    </recommendedName>
</protein>
<evidence type="ECO:0000259" key="1">
    <source>
        <dbReference type="Pfam" id="PF14529"/>
    </source>
</evidence>
<dbReference type="Proteomes" id="UP000821853">
    <property type="component" value="Unassembled WGS sequence"/>
</dbReference>
<accession>A0A9J6GSL3</accession>
<dbReference type="OrthoDB" id="6764815at2759"/>
<dbReference type="Gene3D" id="3.60.10.10">
    <property type="entry name" value="Endonuclease/exonuclease/phosphatase"/>
    <property type="match status" value="1"/>
</dbReference>
<dbReference type="InterPro" id="IPR036691">
    <property type="entry name" value="Endo/exonu/phosph_ase_sf"/>
</dbReference>